<accession>A0A396HS69</accession>
<organism evidence="1 2">
    <name type="scientific">Medicago truncatula</name>
    <name type="common">Barrel medic</name>
    <name type="synonym">Medicago tribuloides</name>
    <dbReference type="NCBI Taxonomy" id="3880"/>
    <lineage>
        <taxon>Eukaryota</taxon>
        <taxon>Viridiplantae</taxon>
        <taxon>Streptophyta</taxon>
        <taxon>Embryophyta</taxon>
        <taxon>Tracheophyta</taxon>
        <taxon>Spermatophyta</taxon>
        <taxon>Magnoliopsida</taxon>
        <taxon>eudicotyledons</taxon>
        <taxon>Gunneridae</taxon>
        <taxon>Pentapetalae</taxon>
        <taxon>rosids</taxon>
        <taxon>fabids</taxon>
        <taxon>Fabales</taxon>
        <taxon>Fabaceae</taxon>
        <taxon>Papilionoideae</taxon>
        <taxon>50 kb inversion clade</taxon>
        <taxon>NPAAA clade</taxon>
        <taxon>Hologalegina</taxon>
        <taxon>IRL clade</taxon>
        <taxon>Trifolieae</taxon>
        <taxon>Medicago</taxon>
    </lineage>
</organism>
<protein>
    <submittedName>
        <fullName evidence="1">Uncharacterized protein</fullName>
    </submittedName>
</protein>
<gene>
    <name evidence="1" type="ORF">MtrunA17_Chr5g0404611</name>
</gene>
<dbReference type="EMBL" id="PSQE01000005">
    <property type="protein sequence ID" value="RHN54245.1"/>
    <property type="molecule type" value="Genomic_DNA"/>
</dbReference>
<reference evidence="2" key="1">
    <citation type="journal article" date="2018" name="Nat. Plants">
        <title>Whole-genome landscape of Medicago truncatula symbiotic genes.</title>
        <authorList>
            <person name="Pecrix Y."/>
            <person name="Staton S.E."/>
            <person name="Sallet E."/>
            <person name="Lelandais-Briere C."/>
            <person name="Moreau S."/>
            <person name="Carrere S."/>
            <person name="Blein T."/>
            <person name="Jardinaud M.F."/>
            <person name="Latrasse D."/>
            <person name="Zouine M."/>
            <person name="Zahm M."/>
            <person name="Kreplak J."/>
            <person name="Mayjonade B."/>
            <person name="Satge C."/>
            <person name="Perez M."/>
            <person name="Cauet S."/>
            <person name="Marande W."/>
            <person name="Chantry-Darmon C."/>
            <person name="Lopez-Roques C."/>
            <person name="Bouchez O."/>
            <person name="Berard A."/>
            <person name="Debelle F."/>
            <person name="Munos S."/>
            <person name="Bendahmane A."/>
            <person name="Berges H."/>
            <person name="Niebel A."/>
            <person name="Buitink J."/>
            <person name="Frugier F."/>
            <person name="Benhamed M."/>
            <person name="Crespi M."/>
            <person name="Gouzy J."/>
            <person name="Gamas P."/>
        </authorList>
    </citation>
    <scope>NUCLEOTIDE SEQUENCE [LARGE SCALE GENOMIC DNA]</scope>
    <source>
        <strain evidence="2">cv. Jemalong A17</strain>
    </source>
</reference>
<dbReference type="Gramene" id="rna29248">
    <property type="protein sequence ID" value="RHN54245.1"/>
    <property type="gene ID" value="gene29248"/>
</dbReference>
<dbReference type="Proteomes" id="UP000265566">
    <property type="component" value="Chromosome 5"/>
</dbReference>
<sequence length="50" mass="5499">MIADLVHLNFLPLVGITMNGCKIDAWDAIVGNEVCPNVVNSRIKFGPLWC</sequence>
<evidence type="ECO:0000313" key="2">
    <source>
        <dbReference type="Proteomes" id="UP000265566"/>
    </source>
</evidence>
<name>A0A396HS69_MEDTR</name>
<comment type="caution">
    <text evidence="1">The sequence shown here is derived from an EMBL/GenBank/DDBJ whole genome shotgun (WGS) entry which is preliminary data.</text>
</comment>
<proteinExistence type="predicted"/>
<dbReference type="AlphaFoldDB" id="A0A396HS69"/>
<evidence type="ECO:0000313" key="1">
    <source>
        <dbReference type="EMBL" id="RHN54245.1"/>
    </source>
</evidence>